<dbReference type="InterPro" id="IPR050245">
    <property type="entry name" value="PrsA_foldase"/>
</dbReference>
<keyword evidence="1 3" id="KW-0413">Isomerase</keyword>
<dbReference type="Gene3D" id="3.10.50.40">
    <property type="match status" value="1"/>
</dbReference>
<comment type="caution">
    <text evidence="3">The sequence shown here is derived from an EMBL/GenBank/DDBJ whole genome shotgun (WGS) entry which is preliminary data.</text>
</comment>
<sequence length="497" mass="55220">MEKKRFRSVSLLLIGVVLIGILASGCSLVKVDPEKDKKQVVAEVDGTPILKESFNNYMAYYQMYYDASSKTFPTGADLKTLRTDILNDLVRVNTLTAQAKKDGVTIDEATISANADSMISSLKTSLGDDKYASELAAYNTDATSFEAFMKDFLIDYSYSSTQETNYANALKADPSKELNTVVGKIGDDDVKKDIYNYRLANEELTTYYQTQKALATDAATMKTTNQTIFNTIAEQKAMMKYAEENNITPNQADIDNYITTQDAFLNYMLSGDANLQSFLDAKYLTVAQFRDFEKQEATASATVMAIQASLKDSIKVTDKEIQTYYDDNKKSYDTSTVSAKHILTTDQALADQIYAEAKDVKTSEEFDAIMAKYKGTDGVQDASDLGAFTYGSMVAEFSNAAFNMDVNTVSEPVKSSYGYHVIFVYGKTQGTVASMEDKKDEITAALKSEKVTDEYTKLKDKLVAKTKITIYDIISPADAYVNQLKTDLNVKVYEKRI</sequence>
<reference evidence="3" key="2">
    <citation type="submission" date="2020-10" db="EMBL/GenBank/DDBJ databases">
        <title>Comparative genomics of the Acetobacterium genus.</title>
        <authorList>
            <person name="Marshall C."/>
            <person name="May H."/>
            <person name="Norman S."/>
        </authorList>
    </citation>
    <scope>NUCLEOTIDE SEQUENCE</scope>
    <source>
        <strain evidence="3">DER-2019</strain>
    </source>
</reference>
<name>A0A923KW17_9FIRM</name>
<dbReference type="EMBL" id="WJBD01000001">
    <property type="protein sequence ID" value="MBC3886866.1"/>
    <property type="molecule type" value="Genomic_DNA"/>
</dbReference>
<dbReference type="PANTHER" id="PTHR47245:SF2">
    <property type="entry name" value="PEPTIDYL-PROLYL CIS-TRANS ISOMERASE HP_0175-RELATED"/>
    <property type="match status" value="1"/>
</dbReference>
<dbReference type="PROSITE" id="PS51257">
    <property type="entry name" value="PROKAR_LIPOPROTEIN"/>
    <property type="match status" value="1"/>
</dbReference>
<dbReference type="InterPro" id="IPR046357">
    <property type="entry name" value="PPIase_dom_sf"/>
</dbReference>
<evidence type="ECO:0000259" key="2">
    <source>
        <dbReference type="PROSITE" id="PS50198"/>
    </source>
</evidence>
<dbReference type="SUPFAM" id="SSF54534">
    <property type="entry name" value="FKBP-like"/>
    <property type="match status" value="1"/>
</dbReference>
<keyword evidence="1" id="KW-0697">Rotamase</keyword>
<dbReference type="Pfam" id="PF13624">
    <property type="entry name" value="SurA_N_3"/>
    <property type="match status" value="1"/>
</dbReference>
<dbReference type="PANTHER" id="PTHR47245">
    <property type="entry name" value="PEPTIDYLPROLYL ISOMERASE"/>
    <property type="match status" value="1"/>
</dbReference>
<protein>
    <submittedName>
        <fullName evidence="3">Peptidylprolyl isomerase</fullName>
    </submittedName>
</protein>
<evidence type="ECO:0000313" key="4">
    <source>
        <dbReference type="Proteomes" id="UP000616595"/>
    </source>
</evidence>
<dbReference type="AlphaFoldDB" id="A0A923KW17"/>
<dbReference type="Gene3D" id="1.10.4030.10">
    <property type="entry name" value="Porin chaperone SurA, peptide-binding domain"/>
    <property type="match status" value="1"/>
</dbReference>
<dbReference type="Pfam" id="PF13145">
    <property type="entry name" value="Rotamase_2"/>
    <property type="match status" value="1"/>
</dbReference>
<evidence type="ECO:0000313" key="3">
    <source>
        <dbReference type="EMBL" id="MBC3886866.1"/>
    </source>
</evidence>
<proteinExistence type="predicted"/>
<keyword evidence="4" id="KW-1185">Reference proteome</keyword>
<dbReference type="OrthoDB" id="14196at2"/>
<feature type="domain" description="PpiC" evidence="2">
    <location>
        <begin position="334"/>
        <end position="426"/>
    </location>
</feature>
<dbReference type="PROSITE" id="PS50198">
    <property type="entry name" value="PPIC_PPIASE_2"/>
    <property type="match status" value="1"/>
</dbReference>
<dbReference type="InterPro" id="IPR000297">
    <property type="entry name" value="PPIase_PpiC"/>
</dbReference>
<dbReference type="GO" id="GO:0003755">
    <property type="term" value="F:peptidyl-prolyl cis-trans isomerase activity"/>
    <property type="evidence" value="ECO:0007669"/>
    <property type="project" value="UniProtKB-KW"/>
</dbReference>
<evidence type="ECO:0000256" key="1">
    <source>
        <dbReference type="PROSITE-ProRule" id="PRU00278"/>
    </source>
</evidence>
<dbReference type="InterPro" id="IPR027304">
    <property type="entry name" value="Trigger_fact/SurA_dom_sf"/>
</dbReference>
<dbReference type="RefSeq" id="WP_148565495.1">
    <property type="nucleotide sequence ID" value="NZ_RXYA01000001.1"/>
</dbReference>
<dbReference type="Pfam" id="PF13623">
    <property type="entry name" value="SurA_N_2"/>
    <property type="match status" value="1"/>
</dbReference>
<reference evidence="3" key="1">
    <citation type="submission" date="2019-10" db="EMBL/GenBank/DDBJ databases">
        <authorList>
            <person name="Ross D.E."/>
            <person name="Gulliver D."/>
        </authorList>
    </citation>
    <scope>NUCLEOTIDE SEQUENCE</scope>
    <source>
        <strain evidence="3">DER-2019</strain>
    </source>
</reference>
<organism evidence="3 4">
    <name type="scientific">Acetobacterium paludosum</name>
    <dbReference type="NCBI Taxonomy" id="52693"/>
    <lineage>
        <taxon>Bacteria</taxon>
        <taxon>Bacillati</taxon>
        <taxon>Bacillota</taxon>
        <taxon>Clostridia</taxon>
        <taxon>Eubacteriales</taxon>
        <taxon>Eubacteriaceae</taxon>
        <taxon>Acetobacterium</taxon>
    </lineage>
</organism>
<dbReference type="Proteomes" id="UP000616595">
    <property type="component" value="Unassembled WGS sequence"/>
</dbReference>
<gene>
    <name evidence="3" type="ORF">GH810_00850</name>
</gene>
<dbReference type="SUPFAM" id="SSF109998">
    <property type="entry name" value="Triger factor/SurA peptide-binding domain-like"/>
    <property type="match status" value="2"/>
</dbReference>
<accession>A0A923KW17</accession>